<evidence type="ECO:0000256" key="1">
    <source>
        <dbReference type="SAM" id="Phobius"/>
    </source>
</evidence>
<keyword evidence="1" id="KW-1133">Transmembrane helix</keyword>
<protein>
    <submittedName>
        <fullName evidence="2">Uncharacterized protein</fullName>
    </submittedName>
</protein>
<feature type="transmembrane region" description="Helical" evidence="1">
    <location>
        <begin position="107"/>
        <end position="127"/>
    </location>
</feature>
<dbReference type="AlphaFoldDB" id="A0A3B0VGK8"/>
<keyword evidence="1" id="KW-0812">Transmembrane</keyword>
<proteinExistence type="predicted"/>
<reference evidence="2" key="1">
    <citation type="submission" date="2018-06" db="EMBL/GenBank/DDBJ databases">
        <authorList>
            <person name="Zhirakovskaya E."/>
        </authorList>
    </citation>
    <scope>NUCLEOTIDE SEQUENCE</scope>
</reference>
<gene>
    <name evidence="2" type="ORF">MNBD_CHLOROFLEXI01-4544</name>
</gene>
<dbReference type="EMBL" id="UOEU01000936">
    <property type="protein sequence ID" value="VAW42675.1"/>
    <property type="molecule type" value="Genomic_DNA"/>
</dbReference>
<accession>A0A3B0VGK8</accession>
<name>A0A3B0VGK8_9ZZZZ</name>
<sequence>MAVGLIALRVTPVIAGLIIIVGTLVSAIKTFILPRGVNVWLTRAVFRSMGFFFRLRLRGAAYEDRDRIMAFFPPFALFSMPMILLVLVLRGYMLLFWALEPRPFPEIFILSGSSLLTLGYASVNTTASKLLEFSEAMIGLVLIAMLIAYLPTMYSAFSRRETAVVLWEARGKRGQVLRLPSQKWLLAPTARANWIDCGRFGYLGKCGLPS</sequence>
<organism evidence="2">
    <name type="scientific">hydrothermal vent metagenome</name>
    <dbReference type="NCBI Taxonomy" id="652676"/>
    <lineage>
        <taxon>unclassified sequences</taxon>
        <taxon>metagenomes</taxon>
        <taxon>ecological metagenomes</taxon>
    </lineage>
</organism>
<feature type="transmembrane region" description="Helical" evidence="1">
    <location>
        <begin position="133"/>
        <end position="150"/>
    </location>
</feature>
<feature type="transmembrane region" description="Helical" evidence="1">
    <location>
        <begin position="75"/>
        <end position="95"/>
    </location>
</feature>
<dbReference type="SUPFAM" id="SSF81324">
    <property type="entry name" value="Voltage-gated potassium channels"/>
    <property type="match status" value="1"/>
</dbReference>
<evidence type="ECO:0000313" key="2">
    <source>
        <dbReference type="EMBL" id="VAW42675.1"/>
    </source>
</evidence>
<feature type="transmembrane region" description="Helical" evidence="1">
    <location>
        <begin position="6"/>
        <end position="25"/>
    </location>
</feature>
<keyword evidence="1" id="KW-0472">Membrane</keyword>